<name>A0A5J4VJQ8_9EUKA</name>
<dbReference type="SUPFAM" id="SSF56672">
    <property type="entry name" value="DNA/RNA polymerases"/>
    <property type="match status" value="1"/>
</dbReference>
<dbReference type="EMBL" id="SNRW01006579">
    <property type="protein sequence ID" value="KAA6382811.1"/>
    <property type="molecule type" value="Genomic_DNA"/>
</dbReference>
<dbReference type="Proteomes" id="UP000324800">
    <property type="component" value="Unassembled WGS sequence"/>
</dbReference>
<evidence type="ECO:0000313" key="2">
    <source>
        <dbReference type="EMBL" id="KAA6382811.1"/>
    </source>
</evidence>
<feature type="domain" description="Reverse transcriptase" evidence="1">
    <location>
        <begin position="24"/>
        <end position="206"/>
    </location>
</feature>
<evidence type="ECO:0000313" key="3">
    <source>
        <dbReference type="Proteomes" id="UP000324800"/>
    </source>
</evidence>
<organism evidence="2 3">
    <name type="scientific">Streblomastix strix</name>
    <dbReference type="NCBI Taxonomy" id="222440"/>
    <lineage>
        <taxon>Eukaryota</taxon>
        <taxon>Metamonada</taxon>
        <taxon>Preaxostyla</taxon>
        <taxon>Oxymonadida</taxon>
        <taxon>Streblomastigidae</taxon>
        <taxon>Streblomastix</taxon>
    </lineage>
</organism>
<gene>
    <name evidence="2" type="ORF">EZS28_021663</name>
</gene>
<evidence type="ECO:0000259" key="1">
    <source>
        <dbReference type="PROSITE" id="PS50878"/>
    </source>
</evidence>
<dbReference type="InterPro" id="IPR000477">
    <property type="entry name" value="RT_dom"/>
</dbReference>
<proteinExistence type="predicted"/>
<dbReference type="Pfam" id="PF00078">
    <property type="entry name" value="RVT_1"/>
    <property type="match status" value="1"/>
</dbReference>
<dbReference type="PANTHER" id="PTHR33050">
    <property type="entry name" value="REVERSE TRANSCRIPTASE DOMAIN-CONTAINING PROTEIN"/>
    <property type="match status" value="1"/>
</dbReference>
<dbReference type="InterPro" id="IPR043502">
    <property type="entry name" value="DNA/RNA_pol_sf"/>
</dbReference>
<dbReference type="PANTHER" id="PTHR33050:SF7">
    <property type="entry name" value="RIBONUCLEASE H"/>
    <property type="match status" value="1"/>
</dbReference>
<dbReference type="PROSITE" id="PS50878">
    <property type="entry name" value="RT_POL"/>
    <property type="match status" value="1"/>
</dbReference>
<sequence length="206" mass="24578">MKFRGIEEEAKECKIILEEELKENIVILIKKEQIKWYNPTFMIKKANGQWRKILDVIALNKQIADFRFKMHNSNEMKQTIRLRDWGTSRDISSAFYHLIVRTESQPDLSFEFQNNHYTYRAISFGTKHSPIFFATAMEPIMHQIRMKTEIKIMNYVGDILLLLQNKQNLMKLTKKIIDTLKYFGFTMNTEKSKTEPNRTVIFLGWE</sequence>
<dbReference type="Gene3D" id="3.30.70.270">
    <property type="match status" value="1"/>
</dbReference>
<accession>A0A5J4VJQ8</accession>
<dbReference type="InterPro" id="IPR052055">
    <property type="entry name" value="Hepadnavirus_pol/RT"/>
</dbReference>
<dbReference type="Gene3D" id="3.10.10.10">
    <property type="entry name" value="HIV Type 1 Reverse Transcriptase, subunit A, domain 1"/>
    <property type="match status" value="1"/>
</dbReference>
<dbReference type="InterPro" id="IPR043128">
    <property type="entry name" value="Rev_trsase/Diguanyl_cyclase"/>
</dbReference>
<reference evidence="2 3" key="1">
    <citation type="submission" date="2019-03" db="EMBL/GenBank/DDBJ databases">
        <title>Single cell metagenomics reveals metabolic interactions within the superorganism composed of flagellate Streblomastix strix and complex community of Bacteroidetes bacteria on its surface.</title>
        <authorList>
            <person name="Treitli S.C."/>
            <person name="Kolisko M."/>
            <person name="Husnik F."/>
            <person name="Keeling P."/>
            <person name="Hampl V."/>
        </authorList>
    </citation>
    <scope>NUCLEOTIDE SEQUENCE [LARGE SCALE GENOMIC DNA]</scope>
    <source>
        <strain evidence="2">ST1C</strain>
    </source>
</reference>
<dbReference type="AlphaFoldDB" id="A0A5J4VJQ8"/>
<protein>
    <recommendedName>
        <fullName evidence="1">Reverse transcriptase domain-containing protein</fullName>
    </recommendedName>
</protein>
<comment type="caution">
    <text evidence="2">The sequence shown here is derived from an EMBL/GenBank/DDBJ whole genome shotgun (WGS) entry which is preliminary data.</text>
</comment>